<name>A0AAV9LP83_9SOLN</name>
<feature type="compositionally biased region" description="Polar residues" evidence="1">
    <location>
        <begin position="103"/>
        <end position="115"/>
    </location>
</feature>
<feature type="region of interest" description="Disordered" evidence="1">
    <location>
        <begin position="103"/>
        <end position="156"/>
    </location>
</feature>
<feature type="compositionally biased region" description="Basic and acidic residues" evidence="1">
    <location>
        <begin position="130"/>
        <end position="139"/>
    </location>
</feature>
<evidence type="ECO:0000313" key="3">
    <source>
        <dbReference type="Proteomes" id="UP001311915"/>
    </source>
</evidence>
<feature type="compositionally biased region" description="Polar residues" evidence="1">
    <location>
        <begin position="141"/>
        <end position="156"/>
    </location>
</feature>
<gene>
    <name evidence="2" type="ORF">R3W88_031984</name>
</gene>
<reference evidence="2 3" key="1">
    <citation type="submission" date="2023-10" db="EMBL/GenBank/DDBJ databases">
        <title>Genome-Wide Identification Analysis in wild type Solanum Pinnatisectum Reveals Some Genes Defensing Phytophthora Infestans.</title>
        <authorList>
            <person name="Sun C."/>
        </authorList>
    </citation>
    <scope>NUCLEOTIDE SEQUENCE [LARGE SCALE GENOMIC DNA]</scope>
    <source>
        <strain evidence="2">LQN</strain>
        <tissue evidence="2">Leaf</tissue>
    </source>
</reference>
<dbReference type="Proteomes" id="UP001311915">
    <property type="component" value="Unassembled WGS sequence"/>
</dbReference>
<evidence type="ECO:0000313" key="2">
    <source>
        <dbReference type="EMBL" id="KAK4727067.1"/>
    </source>
</evidence>
<feature type="compositionally biased region" description="Acidic residues" evidence="1">
    <location>
        <begin position="116"/>
        <end position="126"/>
    </location>
</feature>
<comment type="caution">
    <text evidence="2">The sequence shown here is derived from an EMBL/GenBank/DDBJ whole genome shotgun (WGS) entry which is preliminary data.</text>
</comment>
<proteinExistence type="predicted"/>
<dbReference type="AlphaFoldDB" id="A0AAV9LP83"/>
<accession>A0AAV9LP83</accession>
<protein>
    <submittedName>
        <fullName evidence="2">Uncharacterized protein</fullName>
    </submittedName>
</protein>
<organism evidence="2 3">
    <name type="scientific">Solanum pinnatisectum</name>
    <name type="common">tansyleaf nightshade</name>
    <dbReference type="NCBI Taxonomy" id="50273"/>
    <lineage>
        <taxon>Eukaryota</taxon>
        <taxon>Viridiplantae</taxon>
        <taxon>Streptophyta</taxon>
        <taxon>Embryophyta</taxon>
        <taxon>Tracheophyta</taxon>
        <taxon>Spermatophyta</taxon>
        <taxon>Magnoliopsida</taxon>
        <taxon>eudicotyledons</taxon>
        <taxon>Gunneridae</taxon>
        <taxon>Pentapetalae</taxon>
        <taxon>asterids</taxon>
        <taxon>lamiids</taxon>
        <taxon>Solanales</taxon>
        <taxon>Solanaceae</taxon>
        <taxon>Solanoideae</taxon>
        <taxon>Solaneae</taxon>
        <taxon>Solanum</taxon>
    </lineage>
</organism>
<keyword evidence="3" id="KW-1185">Reference proteome</keyword>
<evidence type="ECO:0000256" key="1">
    <source>
        <dbReference type="SAM" id="MobiDB-lite"/>
    </source>
</evidence>
<sequence length="156" mass="17339">MVQDNDNVVLLINEEEECMHLAGVESKWVVDTTTSYHRLANGALVIAKGVAHGMLYRTNAEICQDELNVAHEEISVDFEIGTADDLSKKDKKKNGIVPNLVTIPSSFNHPISAESTIDEPKEEEQSEPLSRSERQRVESSKYPSSDFPQKSNVGKL</sequence>
<dbReference type="EMBL" id="JAWPEI010000005">
    <property type="protein sequence ID" value="KAK4727067.1"/>
    <property type="molecule type" value="Genomic_DNA"/>
</dbReference>